<dbReference type="PANTHER" id="PTHR42901:SF1">
    <property type="entry name" value="ALCOHOL DEHYDROGENASE"/>
    <property type="match status" value="1"/>
</dbReference>
<evidence type="ECO:0000256" key="1">
    <source>
        <dbReference type="ARBA" id="ARBA00006484"/>
    </source>
</evidence>
<dbReference type="PRINTS" id="PR00080">
    <property type="entry name" value="SDRFAMILY"/>
</dbReference>
<dbReference type="EMBL" id="DS022301">
    <property type="protein sequence ID" value="OAJ37724.1"/>
    <property type="molecule type" value="Genomic_DNA"/>
</dbReference>
<dbReference type="Proteomes" id="UP000077115">
    <property type="component" value="Unassembled WGS sequence"/>
</dbReference>
<keyword evidence="3" id="KW-0560">Oxidoreductase</keyword>
<dbReference type="PANTHER" id="PTHR42901">
    <property type="entry name" value="ALCOHOL DEHYDROGENASE"/>
    <property type="match status" value="1"/>
</dbReference>
<dbReference type="OrthoDB" id="6251714at2759"/>
<dbReference type="STRING" id="403673.A0A177WDG6"/>
<dbReference type="InterPro" id="IPR020904">
    <property type="entry name" value="Sc_DH/Rdtase_CS"/>
</dbReference>
<accession>A0A177WDG6</accession>
<dbReference type="GO" id="GO:0016616">
    <property type="term" value="F:oxidoreductase activity, acting on the CH-OH group of donors, NAD or NADP as acceptor"/>
    <property type="evidence" value="ECO:0007669"/>
    <property type="project" value="UniProtKB-ARBA"/>
</dbReference>
<evidence type="ECO:0000256" key="3">
    <source>
        <dbReference type="ARBA" id="ARBA00023002"/>
    </source>
</evidence>
<dbReference type="InterPro" id="IPR002347">
    <property type="entry name" value="SDR_fam"/>
</dbReference>
<reference evidence="5 6" key="1">
    <citation type="submission" date="2006-10" db="EMBL/GenBank/DDBJ databases">
        <title>The Genome Sequence of Batrachochytrium dendrobatidis JEL423.</title>
        <authorList>
            <consortium name="The Broad Institute Genome Sequencing Platform"/>
            <person name="Birren B."/>
            <person name="Lander E."/>
            <person name="Galagan J."/>
            <person name="Cuomo C."/>
            <person name="Devon K."/>
            <person name="Jaffe D."/>
            <person name="Butler J."/>
            <person name="Alvarez P."/>
            <person name="Gnerre S."/>
            <person name="Grabherr M."/>
            <person name="Kleber M."/>
            <person name="Mauceli E."/>
            <person name="Brockman W."/>
            <person name="Young S."/>
            <person name="LaButti K."/>
            <person name="Sykes S."/>
            <person name="DeCaprio D."/>
            <person name="Crawford M."/>
            <person name="Koehrsen M."/>
            <person name="Engels R."/>
            <person name="Montgomery P."/>
            <person name="Pearson M."/>
            <person name="Howarth C."/>
            <person name="Larson L."/>
            <person name="White J."/>
            <person name="O'Leary S."/>
            <person name="Kodira C."/>
            <person name="Zeng Q."/>
            <person name="Yandava C."/>
            <person name="Alvarado L."/>
            <person name="Longcore J."/>
            <person name="James T."/>
        </authorList>
    </citation>
    <scope>NUCLEOTIDE SEQUENCE [LARGE SCALE GENOMIC DNA]</scope>
    <source>
        <strain evidence="5 6">JEL423</strain>
    </source>
</reference>
<dbReference type="VEuPathDB" id="FungiDB:BDEG_21718"/>
<dbReference type="Gene3D" id="3.40.50.720">
    <property type="entry name" value="NAD(P)-binding Rossmann-like Domain"/>
    <property type="match status" value="1"/>
</dbReference>
<protein>
    <submittedName>
        <fullName evidence="5">Uncharacterized protein</fullName>
    </submittedName>
</protein>
<keyword evidence="2" id="KW-0521">NADP</keyword>
<dbReference type="SUPFAM" id="SSF51735">
    <property type="entry name" value="NAD(P)-binding Rossmann-fold domains"/>
    <property type="match status" value="1"/>
</dbReference>
<dbReference type="PRINTS" id="PR00081">
    <property type="entry name" value="GDHRDH"/>
</dbReference>
<dbReference type="Pfam" id="PF00106">
    <property type="entry name" value="adh_short"/>
    <property type="match status" value="1"/>
</dbReference>
<evidence type="ECO:0000256" key="2">
    <source>
        <dbReference type="ARBA" id="ARBA00022857"/>
    </source>
</evidence>
<organism evidence="5 6">
    <name type="scientific">Batrachochytrium dendrobatidis (strain JEL423)</name>
    <dbReference type="NCBI Taxonomy" id="403673"/>
    <lineage>
        <taxon>Eukaryota</taxon>
        <taxon>Fungi</taxon>
        <taxon>Fungi incertae sedis</taxon>
        <taxon>Chytridiomycota</taxon>
        <taxon>Chytridiomycota incertae sedis</taxon>
        <taxon>Chytridiomycetes</taxon>
        <taxon>Rhizophydiales</taxon>
        <taxon>Rhizophydiales incertae sedis</taxon>
        <taxon>Batrachochytrium</taxon>
    </lineage>
</organism>
<name>A0A177WDG6_BATDL</name>
<dbReference type="PROSITE" id="PS00061">
    <property type="entry name" value="ADH_SHORT"/>
    <property type="match status" value="1"/>
</dbReference>
<sequence length="259" mass="28073">MASRLVGKTVLITGASAGIGEACAKEFAMAGSNLILTARRIDRLKTLTDGFAKEYPKIKVMSVMMDVRNRTQVFETIKQLPADFRSIDVLVNNAGMVIGVDHLENVAPEVVDTMFDTNVKGLLNVTQAVLPIMKERNSGHIINLSSVAGTQAYPGGSIYCATKHAVDAMTRSLRMELVATPINVTSIDPGLVETEFSMVRFGGDKEKAAVPYKGLTPLTAEDIAETIVFVASRKPHVQISNLQIFPTRQASATIIHRDQ</sequence>
<evidence type="ECO:0000313" key="6">
    <source>
        <dbReference type="Proteomes" id="UP000077115"/>
    </source>
</evidence>
<evidence type="ECO:0000313" key="5">
    <source>
        <dbReference type="EMBL" id="OAJ37724.1"/>
    </source>
</evidence>
<gene>
    <name evidence="5" type="ORF">BDEG_21718</name>
</gene>
<feature type="non-terminal residue" evidence="5">
    <location>
        <position position="1"/>
    </location>
</feature>
<dbReference type="InterPro" id="IPR036291">
    <property type="entry name" value="NAD(P)-bd_dom_sf"/>
</dbReference>
<dbReference type="eggNOG" id="KOG1205">
    <property type="taxonomic scope" value="Eukaryota"/>
</dbReference>
<comment type="similarity">
    <text evidence="1 4">Belongs to the short-chain dehydrogenases/reductases (SDR) family.</text>
</comment>
<evidence type="ECO:0000256" key="4">
    <source>
        <dbReference type="RuleBase" id="RU000363"/>
    </source>
</evidence>
<dbReference type="AlphaFoldDB" id="A0A177WDG6"/>
<dbReference type="FunFam" id="3.40.50.720:FF:000047">
    <property type="entry name" value="NADP-dependent L-serine/L-allo-threonine dehydrogenase"/>
    <property type="match status" value="1"/>
</dbReference>
<proteinExistence type="inferred from homology"/>
<reference evidence="5 6" key="2">
    <citation type="submission" date="2016-05" db="EMBL/GenBank/DDBJ databases">
        <title>Lineage-specific infection strategies underlie the spectrum of fungal disease in amphibians.</title>
        <authorList>
            <person name="Cuomo C.A."/>
            <person name="Farrer R.A."/>
            <person name="James T."/>
            <person name="Longcore J."/>
            <person name="Birren B."/>
        </authorList>
    </citation>
    <scope>NUCLEOTIDE SEQUENCE [LARGE SCALE GENOMIC DNA]</scope>
    <source>
        <strain evidence="5 6">JEL423</strain>
    </source>
</reference>